<evidence type="ECO:0000256" key="6">
    <source>
        <dbReference type="ARBA" id="ARBA00022723"/>
    </source>
</evidence>
<evidence type="ECO:0000256" key="3">
    <source>
        <dbReference type="ARBA" id="ARBA00009406"/>
    </source>
</evidence>
<evidence type="ECO:0000256" key="9">
    <source>
        <dbReference type="ARBA" id="ARBA00023004"/>
    </source>
</evidence>
<dbReference type="PANTHER" id="PTHR31528:SF1">
    <property type="entry name" value="4-AMINO-5-HYDROXYMETHYL-2-METHYLPYRIMIDINE PHOSPHATE SYNTHASE THI11-RELATED"/>
    <property type="match status" value="1"/>
</dbReference>
<evidence type="ECO:0000256" key="7">
    <source>
        <dbReference type="ARBA" id="ARBA00022898"/>
    </source>
</evidence>
<keyword evidence="8" id="KW-0784">Thiamine biosynthesis</keyword>
<dbReference type="GO" id="GO:0009228">
    <property type="term" value="P:thiamine biosynthetic process"/>
    <property type="evidence" value="ECO:0007669"/>
    <property type="project" value="UniProtKB-KW"/>
</dbReference>
<gene>
    <name evidence="14" type="ORF">MICAB_50009</name>
</gene>
<feature type="transmembrane region" description="Helical" evidence="12">
    <location>
        <begin position="369"/>
        <end position="393"/>
    </location>
</feature>
<protein>
    <recommendedName>
        <fullName evidence="10">Thiamine pyrimidine synthase</fullName>
    </recommendedName>
</protein>
<evidence type="ECO:0000313" key="15">
    <source>
        <dbReference type="Proteomes" id="UP000003172"/>
    </source>
</evidence>
<dbReference type="AlphaFoldDB" id="I4FSF3"/>
<evidence type="ECO:0000256" key="4">
    <source>
        <dbReference type="ARBA" id="ARBA00011738"/>
    </source>
</evidence>
<evidence type="ECO:0000256" key="2">
    <source>
        <dbReference type="ARBA" id="ARBA00004948"/>
    </source>
</evidence>
<dbReference type="InterPro" id="IPR027939">
    <property type="entry name" value="NMT1/THI5"/>
</dbReference>
<dbReference type="InterPro" id="IPR015168">
    <property type="entry name" value="SsuA/THI5"/>
</dbReference>
<dbReference type="EMBL" id="CAII01000445">
    <property type="protein sequence ID" value="CCH98578.1"/>
    <property type="molecule type" value="Genomic_DNA"/>
</dbReference>
<evidence type="ECO:0000256" key="5">
    <source>
        <dbReference type="ARBA" id="ARBA00022679"/>
    </source>
</evidence>
<evidence type="ECO:0000256" key="10">
    <source>
        <dbReference type="ARBA" id="ARBA00033171"/>
    </source>
</evidence>
<reference evidence="14 15" key="1">
    <citation type="submission" date="2012-04" db="EMBL/GenBank/DDBJ databases">
        <authorList>
            <person name="Genoscope - CEA"/>
        </authorList>
    </citation>
    <scope>NUCLEOTIDE SEQUENCE [LARGE SCALE GENOMIC DNA]</scope>
    <source>
        <strain evidence="14 15">9717</strain>
    </source>
</reference>
<comment type="caution">
    <text evidence="14">The sequence shown here is derived from an EMBL/GenBank/DDBJ whole genome shotgun (WGS) entry which is preliminary data.</text>
</comment>
<dbReference type="Gene3D" id="3.40.190.10">
    <property type="entry name" value="Periplasmic binding protein-like II"/>
    <property type="match status" value="2"/>
</dbReference>
<accession>I4FSF3</accession>
<dbReference type="SUPFAM" id="SSF53850">
    <property type="entry name" value="Periplasmic binding protein-like II"/>
    <property type="match status" value="1"/>
</dbReference>
<dbReference type="GO" id="GO:0046872">
    <property type="term" value="F:metal ion binding"/>
    <property type="evidence" value="ECO:0007669"/>
    <property type="project" value="UniProtKB-KW"/>
</dbReference>
<dbReference type="RefSeq" id="WP_002756627.1">
    <property type="nucleotide sequence ID" value="NZ_HE972658.1"/>
</dbReference>
<comment type="pathway">
    <text evidence="2">Cofactor biosynthesis; thiamine diphosphate biosynthesis.</text>
</comment>
<feature type="domain" description="SsuA/THI5-like" evidence="13">
    <location>
        <begin position="81"/>
        <end position="285"/>
    </location>
</feature>
<keyword evidence="12" id="KW-0472">Membrane</keyword>
<dbReference type="HOGENOM" id="CLU_028871_1_3_3"/>
<evidence type="ECO:0000256" key="1">
    <source>
        <dbReference type="ARBA" id="ARBA00003469"/>
    </source>
</evidence>
<dbReference type="Proteomes" id="UP000003172">
    <property type="component" value="Unassembled WGS sequence"/>
</dbReference>
<organism evidence="14 15">
    <name type="scientific">Microcystis aeruginosa PCC 9717</name>
    <dbReference type="NCBI Taxonomy" id="1160286"/>
    <lineage>
        <taxon>Bacteria</taxon>
        <taxon>Bacillati</taxon>
        <taxon>Cyanobacteriota</taxon>
        <taxon>Cyanophyceae</taxon>
        <taxon>Oscillatoriophycideae</taxon>
        <taxon>Chroococcales</taxon>
        <taxon>Microcystaceae</taxon>
        <taxon>Microcystis</taxon>
    </lineage>
</organism>
<evidence type="ECO:0000256" key="12">
    <source>
        <dbReference type="SAM" id="Phobius"/>
    </source>
</evidence>
<keyword evidence="12" id="KW-1133">Transmembrane helix</keyword>
<dbReference type="PANTHER" id="PTHR31528">
    <property type="entry name" value="4-AMINO-5-HYDROXYMETHYL-2-METHYLPYRIMIDINE PHOSPHATE SYNTHASE THI11-RELATED"/>
    <property type="match status" value="1"/>
</dbReference>
<feature type="transmembrane region" description="Helical" evidence="12">
    <location>
        <begin position="35"/>
        <end position="59"/>
    </location>
</feature>
<keyword evidence="5" id="KW-0808">Transferase</keyword>
<name>I4FSF3_MICAE</name>
<keyword evidence="6" id="KW-0479">Metal-binding</keyword>
<comment type="function">
    <text evidence="1">Responsible for the formation of the pyrimidine heterocycle in the thiamine biosynthesis pathway. Catalyzes the formation of hydroxymethylpyrimidine phosphate (HMP-P) from histidine and pyridoxal phosphate (PLP). The protein uses PLP and the active site histidine to form HMP-P, generating an inactive enzyme. The enzyme can only undergo a single turnover, which suggests it is a suicide enzyme.</text>
</comment>
<keyword evidence="12" id="KW-0812">Transmembrane</keyword>
<comment type="subunit">
    <text evidence="4">Homodimer.</text>
</comment>
<dbReference type="GO" id="GO:0016740">
    <property type="term" value="F:transferase activity"/>
    <property type="evidence" value="ECO:0007669"/>
    <property type="project" value="UniProtKB-KW"/>
</dbReference>
<proteinExistence type="inferred from homology"/>
<dbReference type="Pfam" id="PF09084">
    <property type="entry name" value="NMT1"/>
    <property type="match status" value="1"/>
</dbReference>
<keyword evidence="7" id="KW-0663">Pyridoxal phosphate</keyword>
<evidence type="ECO:0000256" key="8">
    <source>
        <dbReference type="ARBA" id="ARBA00022977"/>
    </source>
</evidence>
<comment type="similarity">
    <text evidence="3">Belongs to the NMT1/THI5 family.</text>
</comment>
<evidence type="ECO:0000259" key="13">
    <source>
        <dbReference type="Pfam" id="PF09084"/>
    </source>
</evidence>
<evidence type="ECO:0000256" key="11">
    <source>
        <dbReference type="ARBA" id="ARBA00048179"/>
    </source>
</evidence>
<evidence type="ECO:0000313" key="14">
    <source>
        <dbReference type="EMBL" id="CCH98578.1"/>
    </source>
</evidence>
<sequence>MLNCCLQTLSKSIFRGTLKVNYNLMLINRAINQNLLRFLVIVFFSILFILCLNTCFAFAAKQSNDSSRLDTVTLKLKWKHQFQFAGYYAALKKGFYQDAGLKVKIEEASDYTESTEAVLAGKADFGIGASDLVVNRVKGQPIVVLASIFQHSPLVLLTKQDKGINQIHDIVGKRVMIEPHSDDLFAYLKDEGISKNQLILYPHYFDITPLMNNEVDAISAYLTDEIYLLKKQKISYNVFSPKSAGIDFYGDTLFTTEKQIREHPERVRKFLDASLRGWKYVFQNEQNMKDIIDLIYESYSKRHTREHLSYEAEKMRSFVIPEIVEIGYMYPGRWQHIAETYAKLGIIPQKFSLEGFIYNKIPKDYLQLYSLKIGVIIVVIILSFVGLCSIISACHPVSIYSAFISLLKKIYSAVISLLKKI</sequence>
<keyword evidence="9" id="KW-0408">Iron</keyword>
<comment type="catalytic activity">
    <reaction evidence="11">
        <text>N(6)-(pyridoxal phosphate)-L-lysyl-[4-amino-5-hydroxymethyl-2-methylpyrimidine phosphate synthase] + L-histidyl-[4-amino-5-hydroxymethyl-2-methylpyrimidine phosphate synthase] + 2 Fe(3+) + 4 H2O = L-lysyl-[4-amino-5-hydroxymethyl-2-methylpyrimidine phosphate synthase] + (2S)-2-amino-5-hydroxy-4-oxopentanoyl-[4-amino-5-hydroxymethyl-2-methylpyrimidine phosphate synthase] + 4-amino-2-methyl-5-(phosphooxymethyl)pyrimidine + 3-oxopropanoate + 2 Fe(2+) + 2 H(+)</text>
        <dbReference type="Rhea" id="RHEA:65756"/>
        <dbReference type="Rhea" id="RHEA-COMP:16892"/>
        <dbReference type="Rhea" id="RHEA-COMP:16893"/>
        <dbReference type="Rhea" id="RHEA-COMP:16894"/>
        <dbReference type="Rhea" id="RHEA-COMP:16895"/>
        <dbReference type="ChEBI" id="CHEBI:15377"/>
        <dbReference type="ChEBI" id="CHEBI:15378"/>
        <dbReference type="ChEBI" id="CHEBI:29033"/>
        <dbReference type="ChEBI" id="CHEBI:29034"/>
        <dbReference type="ChEBI" id="CHEBI:29969"/>
        <dbReference type="ChEBI" id="CHEBI:29979"/>
        <dbReference type="ChEBI" id="CHEBI:33190"/>
        <dbReference type="ChEBI" id="CHEBI:58354"/>
        <dbReference type="ChEBI" id="CHEBI:143915"/>
        <dbReference type="ChEBI" id="CHEBI:157692"/>
    </reaction>
    <physiologicalReaction direction="left-to-right" evidence="11">
        <dbReference type="Rhea" id="RHEA:65757"/>
    </physiologicalReaction>
</comment>